<reference evidence="2" key="2">
    <citation type="submission" date="2025-05" db="UniProtKB">
        <authorList>
            <consortium name="EnsemblMetazoa"/>
        </authorList>
    </citation>
    <scope>IDENTIFICATION</scope>
</reference>
<keyword evidence="1" id="KW-0732">Signal</keyword>
<keyword evidence="3" id="KW-1185">Reference proteome</keyword>
<reference evidence="4" key="1">
    <citation type="submission" date="2025-04" db="UniProtKB">
        <authorList>
            <consortium name="RefSeq"/>
        </authorList>
    </citation>
    <scope>IDENTIFICATION</scope>
    <source>
        <tissue evidence="4">Whole insect</tissue>
    </source>
</reference>
<dbReference type="RefSeq" id="XP_028147616.1">
    <property type="nucleotide sequence ID" value="XM_028291815.1"/>
</dbReference>
<dbReference type="AlphaFoldDB" id="A0A6P7GDR9"/>
<proteinExistence type="predicted"/>
<feature type="signal peptide" evidence="1">
    <location>
        <begin position="1"/>
        <end position="18"/>
    </location>
</feature>
<dbReference type="EnsemblMetazoa" id="XM_050654733.1">
    <property type="protein sequence ID" value="XP_050510690.1"/>
    <property type="gene ID" value="LOC126887306"/>
</dbReference>
<evidence type="ECO:0000313" key="2">
    <source>
        <dbReference type="EnsemblMetazoa" id="XP_050510690.1"/>
    </source>
</evidence>
<evidence type="ECO:0000256" key="1">
    <source>
        <dbReference type="SAM" id="SignalP"/>
    </source>
</evidence>
<gene>
    <name evidence="4" type="primary">LOC114341026</name>
</gene>
<dbReference type="Proteomes" id="UP001652700">
    <property type="component" value="Unplaced"/>
</dbReference>
<dbReference type="InParanoid" id="A0A6P7GDR9"/>
<name>A0A6P7GDR9_DIAVI</name>
<organism evidence="4">
    <name type="scientific">Diabrotica virgifera virgifera</name>
    <name type="common">western corn rootworm</name>
    <dbReference type="NCBI Taxonomy" id="50390"/>
    <lineage>
        <taxon>Eukaryota</taxon>
        <taxon>Metazoa</taxon>
        <taxon>Ecdysozoa</taxon>
        <taxon>Arthropoda</taxon>
        <taxon>Hexapoda</taxon>
        <taxon>Insecta</taxon>
        <taxon>Pterygota</taxon>
        <taxon>Neoptera</taxon>
        <taxon>Endopterygota</taxon>
        <taxon>Coleoptera</taxon>
        <taxon>Polyphaga</taxon>
        <taxon>Cucujiformia</taxon>
        <taxon>Chrysomeloidea</taxon>
        <taxon>Chrysomelidae</taxon>
        <taxon>Galerucinae</taxon>
        <taxon>Diabroticina</taxon>
        <taxon>Diabroticites</taxon>
        <taxon>Diabrotica</taxon>
    </lineage>
</organism>
<protein>
    <submittedName>
        <fullName evidence="4">Uncharacterized protein LOC114341026</fullName>
    </submittedName>
</protein>
<feature type="chain" id="PRO_5027699690" evidence="1">
    <location>
        <begin position="19"/>
        <end position="237"/>
    </location>
</feature>
<dbReference type="OrthoDB" id="6714092at2759"/>
<sequence length="237" mass="25258">MAKIVLFFCAIILASAAALPTQSADGGVVDIIKKVVHKLEDIMEKVFTEGPNFIDTFPDKYDDRLTKVLDVTRTVLTKIAQALKVVIDKVAEQSNDAGKKLVSCVEQHEADLVNIRVALVEGAGKCVKDSVVALVNTGAPLLKDLTEIHKQARDAAEEIDNCEGDNAAGLLCVFQVAMDILKVDLQIPDAVKGDIQPVIDAGKALHTAGKKCIHDQVPAFYANTGKLLGEIATCAAA</sequence>
<accession>A0A6P7GDR9</accession>
<evidence type="ECO:0000313" key="3">
    <source>
        <dbReference type="Proteomes" id="UP001652700"/>
    </source>
</evidence>
<evidence type="ECO:0000313" key="4">
    <source>
        <dbReference type="RefSeq" id="XP_028147616.1"/>
    </source>
</evidence>